<keyword evidence="4" id="KW-1185">Reference proteome</keyword>
<evidence type="ECO:0000313" key="3">
    <source>
        <dbReference type="EMBL" id="CBY18095.1"/>
    </source>
</evidence>
<reference evidence="3" key="1">
    <citation type="journal article" date="2010" name="Science">
        <title>Plasticity of animal genome architecture unmasked by rapid evolution of a pelagic tunicate.</title>
        <authorList>
            <person name="Denoeud F."/>
            <person name="Henriet S."/>
            <person name="Mungpakdee S."/>
            <person name="Aury J.M."/>
            <person name="Da Silva C."/>
            <person name="Brinkmann H."/>
            <person name="Mikhaleva J."/>
            <person name="Olsen L.C."/>
            <person name="Jubin C."/>
            <person name="Canestro C."/>
            <person name="Bouquet J.M."/>
            <person name="Danks G."/>
            <person name="Poulain J."/>
            <person name="Campsteijn C."/>
            <person name="Adamski M."/>
            <person name="Cross I."/>
            <person name="Yadetie F."/>
            <person name="Muffato M."/>
            <person name="Louis A."/>
            <person name="Butcher S."/>
            <person name="Tsagkogeorga G."/>
            <person name="Konrad A."/>
            <person name="Singh S."/>
            <person name="Jensen M.F."/>
            <person name="Cong E.H."/>
            <person name="Eikeseth-Otteraa H."/>
            <person name="Noel B."/>
            <person name="Anthouard V."/>
            <person name="Porcel B.M."/>
            <person name="Kachouri-Lafond R."/>
            <person name="Nishino A."/>
            <person name="Ugolini M."/>
            <person name="Chourrout P."/>
            <person name="Nishida H."/>
            <person name="Aasland R."/>
            <person name="Huzurbazar S."/>
            <person name="Westhof E."/>
            <person name="Delsuc F."/>
            <person name="Lehrach H."/>
            <person name="Reinhardt R."/>
            <person name="Weissenbach J."/>
            <person name="Roy S.W."/>
            <person name="Artiguenave F."/>
            <person name="Postlethwait J.H."/>
            <person name="Manak J.R."/>
            <person name="Thompson E.M."/>
            <person name="Jaillon O."/>
            <person name="Du Pasquier L."/>
            <person name="Boudinot P."/>
            <person name="Liberles D.A."/>
            <person name="Volff J.N."/>
            <person name="Philippe H."/>
            <person name="Lenhard B."/>
            <person name="Roest Crollius H."/>
            <person name="Wincker P."/>
            <person name="Chourrout D."/>
        </authorList>
    </citation>
    <scope>NUCLEOTIDE SEQUENCE [LARGE SCALE GENOMIC DNA]</scope>
</reference>
<feature type="region of interest" description="Disordered" evidence="1">
    <location>
        <begin position="81"/>
        <end position="101"/>
    </location>
</feature>
<sequence length="240" mass="26047">MQMNSNNQGGGYSQQNPIHFNLDNSVTLTRSGGEAETFRGSRREPSRGAPVVPEVVPVSSAGASEEEIGYNFDPLVGDDLSSYELTPSEPSSGSGPLAAVDMPDSAAQHSGVWRAKVDLSTVVTPPPPVEFKTLSTFDLKAVSWTVGMPTEDQTWKIAGFLFGLLGGLVFICLGLVVFWKCGGGRRPKRRTSQCTIFDEQCVCAAMLQCYSMASMIMQSLQWPVWLQLEDQRALSALEFV</sequence>
<feature type="compositionally biased region" description="Polar residues" evidence="1">
    <location>
        <begin position="83"/>
        <end position="94"/>
    </location>
</feature>
<feature type="compositionally biased region" description="Low complexity" evidence="1">
    <location>
        <begin position="48"/>
        <end position="60"/>
    </location>
</feature>
<name>E4X391_OIKDI</name>
<feature type="transmembrane region" description="Helical" evidence="2">
    <location>
        <begin position="157"/>
        <end position="179"/>
    </location>
</feature>
<keyword evidence="2" id="KW-1133">Transmembrane helix</keyword>
<proteinExistence type="predicted"/>
<feature type="region of interest" description="Disordered" evidence="1">
    <location>
        <begin position="1"/>
        <end position="60"/>
    </location>
</feature>
<feature type="compositionally biased region" description="Polar residues" evidence="1">
    <location>
        <begin position="1"/>
        <end position="30"/>
    </location>
</feature>
<dbReference type="AlphaFoldDB" id="E4X391"/>
<organism evidence="3">
    <name type="scientific">Oikopleura dioica</name>
    <name type="common">Tunicate</name>
    <dbReference type="NCBI Taxonomy" id="34765"/>
    <lineage>
        <taxon>Eukaryota</taxon>
        <taxon>Metazoa</taxon>
        <taxon>Chordata</taxon>
        <taxon>Tunicata</taxon>
        <taxon>Appendicularia</taxon>
        <taxon>Copelata</taxon>
        <taxon>Oikopleuridae</taxon>
        <taxon>Oikopleura</taxon>
    </lineage>
</organism>
<keyword evidence="2" id="KW-0812">Transmembrane</keyword>
<keyword evidence="2" id="KW-0472">Membrane</keyword>
<evidence type="ECO:0000313" key="4">
    <source>
        <dbReference type="Proteomes" id="UP000001307"/>
    </source>
</evidence>
<dbReference type="EMBL" id="FN653023">
    <property type="protein sequence ID" value="CBY18095.1"/>
    <property type="molecule type" value="Genomic_DNA"/>
</dbReference>
<dbReference type="Proteomes" id="UP000001307">
    <property type="component" value="Unassembled WGS sequence"/>
</dbReference>
<accession>E4X391</accession>
<evidence type="ECO:0000256" key="2">
    <source>
        <dbReference type="SAM" id="Phobius"/>
    </source>
</evidence>
<dbReference type="InParanoid" id="E4X391"/>
<protein>
    <submittedName>
        <fullName evidence="3">Uncharacterized protein</fullName>
    </submittedName>
</protein>
<feature type="compositionally biased region" description="Basic and acidic residues" evidence="1">
    <location>
        <begin position="36"/>
        <end position="46"/>
    </location>
</feature>
<evidence type="ECO:0000256" key="1">
    <source>
        <dbReference type="SAM" id="MobiDB-lite"/>
    </source>
</evidence>
<gene>
    <name evidence="3" type="ORF">GSOID_T00017730001</name>
</gene>